<dbReference type="CDD" id="cd02062">
    <property type="entry name" value="Nitro_FMN_reductase"/>
    <property type="match status" value="1"/>
</dbReference>
<dbReference type="PANTHER" id="PTHR43673:SF10">
    <property type="entry name" value="NADH DEHYDROGENASE_NAD(P)H NITROREDUCTASE XCC3605-RELATED"/>
    <property type="match status" value="1"/>
</dbReference>
<dbReference type="InterPro" id="IPR029479">
    <property type="entry name" value="Nitroreductase"/>
</dbReference>
<protein>
    <recommendedName>
        <fullName evidence="3">Nitroreductase domain-containing protein</fullName>
    </recommendedName>
</protein>
<reference evidence="4 5" key="1">
    <citation type="journal article" date="2016" name="Nat. Commun.">
        <title>Thousands of microbial genomes shed light on interconnected biogeochemical processes in an aquifer system.</title>
        <authorList>
            <person name="Anantharaman K."/>
            <person name="Brown C.T."/>
            <person name="Hug L.A."/>
            <person name="Sharon I."/>
            <person name="Castelle C.J."/>
            <person name="Probst A.J."/>
            <person name="Thomas B.C."/>
            <person name="Singh A."/>
            <person name="Wilkins M.J."/>
            <person name="Karaoz U."/>
            <person name="Brodie E.L."/>
            <person name="Williams K.H."/>
            <person name="Hubbard S.S."/>
            <person name="Banfield J.F."/>
        </authorList>
    </citation>
    <scope>NUCLEOTIDE SEQUENCE [LARGE SCALE GENOMIC DNA]</scope>
</reference>
<evidence type="ECO:0000313" key="5">
    <source>
        <dbReference type="Proteomes" id="UP000177346"/>
    </source>
</evidence>
<comment type="caution">
    <text evidence="4">The sequence shown here is derived from an EMBL/GenBank/DDBJ whole genome shotgun (WGS) entry which is preliminary data.</text>
</comment>
<name>A0A1F5XGT3_9BACT</name>
<evidence type="ECO:0000313" key="4">
    <source>
        <dbReference type="EMBL" id="OGF87026.1"/>
    </source>
</evidence>
<gene>
    <name evidence="4" type="ORF">A3B19_01175</name>
</gene>
<evidence type="ECO:0000256" key="1">
    <source>
        <dbReference type="ARBA" id="ARBA00007118"/>
    </source>
</evidence>
<evidence type="ECO:0000256" key="2">
    <source>
        <dbReference type="ARBA" id="ARBA00023002"/>
    </source>
</evidence>
<dbReference type="PANTHER" id="PTHR43673">
    <property type="entry name" value="NAD(P)H NITROREDUCTASE YDGI-RELATED"/>
    <property type="match status" value="1"/>
</dbReference>
<comment type="similarity">
    <text evidence="1">Belongs to the nitroreductase family.</text>
</comment>
<dbReference type="SUPFAM" id="SSF55469">
    <property type="entry name" value="FMN-dependent nitroreductase-like"/>
    <property type="match status" value="1"/>
</dbReference>
<dbReference type="Gene3D" id="3.40.50.150">
    <property type="entry name" value="Vaccinia Virus protein VP39"/>
    <property type="match status" value="1"/>
</dbReference>
<evidence type="ECO:0000259" key="3">
    <source>
        <dbReference type="Pfam" id="PF00881"/>
    </source>
</evidence>
<dbReference type="Proteomes" id="UP000177346">
    <property type="component" value="Unassembled WGS sequence"/>
</dbReference>
<proteinExistence type="inferred from homology"/>
<dbReference type="Pfam" id="PF00881">
    <property type="entry name" value="Nitroreductase"/>
    <property type="match status" value="2"/>
</dbReference>
<keyword evidence="2" id="KW-0560">Oxidoreductase</keyword>
<dbReference type="SUPFAM" id="SSF53335">
    <property type="entry name" value="S-adenosyl-L-methionine-dependent methyltransferases"/>
    <property type="match status" value="1"/>
</dbReference>
<organism evidence="4 5">
    <name type="scientific">Candidatus Giovannonibacteria bacterium RIFCSPLOWO2_01_FULL_46_32</name>
    <dbReference type="NCBI Taxonomy" id="1798353"/>
    <lineage>
        <taxon>Bacteria</taxon>
        <taxon>Candidatus Giovannoniibacteriota</taxon>
    </lineage>
</organism>
<dbReference type="GO" id="GO:0016491">
    <property type="term" value="F:oxidoreductase activity"/>
    <property type="evidence" value="ECO:0007669"/>
    <property type="project" value="UniProtKB-KW"/>
</dbReference>
<dbReference type="AlphaFoldDB" id="A0A1F5XGT3"/>
<dbReference type="InterPro" id="IPR029063">
    <property type="entry name" value="SAM-dependent_MTases_sf"/>
</dbReference>
<dbReference type="EMBL" id="MFIF01000009">
    <property type="protein sequence ID" value="OGF87026.1"/>
    <property type="molecule type" value="Genomic_DNA"/>
</dbReference>
<dbReference type="Gene3D" id="3.40.109.10">
    <property type="entry name" value="NADH Oxidase"/>
    <property type="match status" value="1"/>
</dbReference>
<feature type="domain" description="Nitroreductase" evidence="3">
    <location>
        <begin position="6"/>
        <end position="59"/>
    </location>
</feature>
<sequence>MILDIIKSRRTQRHFSDKPVPEEYVEKILEAASWAPSSCNMQLLGLIRVTDHALRQKLVYEAKSAGEAARAPVLFVATYDKRFSQEYHSNIQSGAAAIQNMVLAAESLGLGAYWAASVGKEKIVRSIFKIPERREILALVMFGWPDKKPPPPRRRSPAEFVHNNFYDGSRDLPLSGDPDDWPIEQLKAFQEFRVWSGAKYRPYLNEEFAAVLNSIKTHAPRDAKEWIDFLPSTGAYLEGLVKLFPRARFKILEIADQLARFSIERVGGVGKPENSIGYANYNFAGAEGKADAVSCLFRLEAYPTNLHEKMLEDLSSLVKPGGTLILGICNKFSYFLPLHRFKARRKKEIRFPVMTPQMVAPFNPVDPEWALGILKKSGFSLKVRECLFLFPAIEELTPYYSKSPPLFFILFVKATKLFSKVMPRLIWRKYAKIQLFFLRKEENGRPSGIS</sequence>
<dbReference type="InterPro" id="IPR000415">
    <property type="entry name" value="Nitroreductase-like"/>
</dbReference>
<feature type="domain" description="Nitroreductase" evidence="3">
    <location>
        <begin position="63"/>
        <end position="144"/>
    </location>
</feature>
<accession>A0A1F5XGT3</accession>